<proteinExistence type="predicted"/>
<evidence type="ECO:0000313" key="2">
    <source>
        <dbReference type="Proteomes" id="UP001187192"/>
    </source>
</evidence>
<dbReference type="EMBL" id="BTGU01000029">
    <property type="protein sequence ID" value="GMN49026.1"/>
    <property type="molecule type" value="Genomic_DNA"/>
</dbReference>
<organism evidence="1 2">
    <name type="scientific">Ficus carica</name>
    <name type="common">Common fig</name>
    <dbReference type="NCBI Taxonomy" id="3494"/>
    <lineage>
        <taxon>Eukaryota</taxon>
        <taxon>Viridiplantae</taxon>
        <taxon>Streptophyta</taxon>
        <taxon>Embryophyta</taxon>
        <taxon>Tracheophyta</taxon>
        <taxon>Spermatophyta</taxon>
        <taxon>Magnoliopsida</taxon>
        <taxon>eudicotyledons</taxon>
        <taxon>Gunneridae</taxon>
        <taxon>Pentapetalae</taxon>
        <taxon>rosids</taxon>
        <taxon>fabids</taxon>
        <taxon>Rosales</taxon>
        <taxon>Moraceae</taxon>
        <taxon>Ficeae</taxon>
        <taxon>Ficus</taxon>
    </lineage>
</organism>
<accession>A0AA88AVA0</accession>
<keyword evidence="2" id="KW-1185">Reference proteome</keyword>
<comment type="caution">
    <text evidence="1">The sequence shown here is derived from an EMBL/GenBank/DDBJ whole genome shotgun (WGS) entry which is preliminary data.</text>
</comment>
<dbReference type="Proteomes" id="UP001187192">
    <property type="component" value="Unassembled WGS sequence"/>
</dbReference>
<dbReference type="AlphaFoldDB" id="A0AA88AVA0"/>
<gene>
    <name evidence="1" type="ORF">TIFTF001_018187</name>
</gene>
<name>A0AA88AVA0_FICCA</name>
<evidence type="ECO:0000313" key="1">
    <source>
        <dbReference type="EMBL" id="GMN49026.1"/>
    </source>
</evidence>
<sequence length="76" mass="8418">MNQTKVVEASLSAHEPCLAMEATCNTLHCGTTRFVITVHSVGLRPKANFRLKTVDRLPFVLGNLLECIVFNHQVVP</sequence>
<protein>
    <submittedName>
        <fullName evidence="1">Uncharacterized protein</fullName>
    </submittedName>
</protein>
<reference evidence="1" key="1">
    <citation type="submission" date="2023-07" db="EMBL/GenBank/DDBJ databases">
        <title>draft genome sequence of fig (Ficus carica).</title>
        <authorList>
            <person name="Takahashi T."/>
            <person name="Nishimura K."/>
        </authorList>
    </citation>
    <scope>NUCLEOTIDE SEQUENCE</scope>
</reference>